<dbReference type="PANTHER" id="PTHR31672">
    <property type="entry name" value="BNACNNG10540D PROTEIN"/>
    <property type="match status" value="1"/>
</dbReference>
<dbReference type="InterPro" id="IPR017451">
    <property type="entry name" value="F-box-assoc_interact_dom"/>
</dbReference>
<protein>
    <submittedName>
        <fullName evidence="3">F-box protein CPR30-like</fullName>
    </submittedName>
</protein>
<dbReference type="SUPFAM" id="SSF81383">
    <property type="entry name" value="F-box domain"/>
    <property type="match status" value="1"/>
</dbReference>
<dbReference type="Pfam" id="PF08268">
    <property type="entry name" value="FBA_3"/>
    <property type="match status" value="1"/>
</dbReference>
<dbReference type="Proteomes" id="UP000694861">
    <property type="component" value="Linkage group LG2"/>
</dbReference>
<sequence>MVSKRRKNSMYIPDEVLIDILLRLPVKSLIRFMTVCKSWRNMIRGLSFIGEHLNRNLNNHAHTFLVALHNNGGTGDTGYSLLSNETFEVCITVQHRSRKPFGIYGSSNGLLCLSYEKLNLNNPIWIYNPSLKKRVTLPRTSLSWQLLPGSGMSWRPLFGYGMTLAFGFHPGVNDYKVVRKVSIDVEELLSAVEIYSLSTKSWKTVDVIPPLIKSMKWVCGYGMCNGVAYWTMSNQKDYLVSLDAGNEVFQEIQLPEGIAGGIKSVEEYKESICLLQLNKDGQDEHINIWILQEKYFKKLVTIGFPGMSLTPLGFRMKNELLLELHEQDSKGSDLAIYNLESKQLTQTGIRLVKNYYDAYYVATYVESLVLLMD</sequence>
<dbReference type="InterPro" id="IPR050796">
    <property type="entry name" value="SCF_F-box_component"/>
</dbReference>
<evidence type="ECO:0000313" key="3">
    <source>
        <dbReference type="RefSeq" id="XP_008222634.1"/>
    </source>
</evidence>
<dbReference type="PANTHER" id="PTHR31672:SF10">
    <property type="entry name" value="F-BOX DOMAIN-CONTAINING PROTEIN"/>
    <property type="match status" value="1"/>
</dbReference>
<dbReference type="Gene3D" id="1.20.1280.50">
    <property type="match status" value="1"/>
</dbReference>
<evidence type="ECO:0000313" key="2">
    <source>
        <dbReference type="Proteomes" id="UP000694861"/>
    </source>
</evidence>
<organism evidence="2 3">
    <name type="scientific">Prunus mume</name>
    <name type="common">Japanese apricot</name>
    <name type="synonym">Armeniaca mume</name>
    <dbReference type="NCBI Taxonomy" id="102107"/>
    <lineage>
        <taxon>Eukaryota</taxon>
        <taxon>Viridiplantae</taxon>
        <taxon>Streptophyta</taxon>
        <taxon>Embryophyta</taxon>
        <taxon>Tracheophyta</taxon>
        <taxon>Spermatophyta</taxon>
        <taxon>Magnoliopsida</taxon>
        <taxon>eudicotyledons</taxon>
        <taxon>Gunneridae</taxon>
        <taxon>Pentapetalae</taxon>
        <taxon>rosids</taxon>
        <taxon>fabids</taxon>
        <taxon>Rosales</taxon>
        <taxon>Rosaceae</taxon>
        <taxon>Amygdaloideae</taxon>
        <taxon>Amygdaleae</taxon>
        <taxon>Prunus</taxon>
    </lineage>
</organism>
<gene>
    <name evidence="3" type="primary">LOC103322489</name>
</gene>
<keyword evidence="2" id="KW-1185">Reference proteome</keyword>
<dbReference type="NCBIfam" id="TIGR01640">
    <property type="entry name" value="F_box_assoc_1"/>
    <property type="match status" value="1"/>
</dbReference>
<reference evidence="3" key="2">
    <citation type="submission" date="2025-08" db="UniProtKB">
        <authorList>
            <consortium name="RefSeq"/>
        </authorList>
    </citation>
    <scope>IDENTIFICATION</scope>
</reference>
<dbReference type="InterPro" id="IPR036047">
    <property type="entry name" value="F-box-like_dom_sf"/>
</dbReference>
<feature type="domain" description="F-box" evidence="1">
    <location>
        <begin position="6"/>
        <end position="57"/>
    </location>
</feature>
<dbReference type="GeneID" id="103322489"/>
<dbReference type="InterPro" id="IPR013187">
    <property type="entry name" value="F-box-assoc_dom_typ3"/>
</dbReference>
<dbReference type="CDD" id="cd22157">
    <property type="entry name" value="F-box_AtFBW1-like"/>
    <property type="match status" value="1"/>
</dbReference>
<dbReference type="Pfam" id="PF00646">
    <property type="entry name" value="F-box"/>
    <property type="match status" value="1"/>
</dbReference>
<reference evidence="2" key="1">
    <citation type="journal article" date="2012" name="Nat. Commun.">
        <title>The genome of Prunus mume.</title>
        <authorList>
            <person name="Zhang Q."/>
            <person name="Chen W."/>
            <person name="Sun L."/>
            <person name="Zhao F."/>
            <person name="Huang B."/>
            <person name="Yang W."/>
            <person name="Tao Y."/>
            <person name="Wang J."/>
            <person name="Yuan Z."/>
            <person name="Fan G."/>
            <person name="Xing Z."/>
            <person name="Han C."/>
            <person name="Pan H."/>
            <person name="Zhong X."/>
            <person name="Shi W."/>
            <person name="Liang X."/>
            <person name="Du D."/>
            <person name="Sun F."/>
            <person name="Xu Z."/>
            <person name="Hao R."/>
            <person name="Lv T."/>
            <person name="Lv Y."/>
            <person name="Zheng Z."/>
            <person name="Sun M."/>
            <person name="Luo L."/>
            <person name="Cai M."/>
            <person name="Gao Y."/>
            <person name="Wang J."/>
            <person name="Yin Y."/>
            <person name="Xu X."/>
            <person name="Cheng T."/>
            <person name="Wang J."/>
        </authorList>
    </citation>
    <scope>NUCLEOTIDE SEQUENCE [LARGE SCALE GENOMIC DNA]</scope>
</reference>
<accession>A0ABM0NCB3</accession>
<evidence type="ECO:0000259" key="1">
    <source>
        <dbReference type="PROSITE" id="PS50181"/>
    </source>
</evidence>
<dbReference type="RefSeq" id="XP_008222634.1">
    <property type="nucleotide sequence ID" value="XM_008224412.1"/>
</dbReference>
<proteinExistence type="predicted"/>
<dbReference type="SMART" id="SM00256">
    <property type="entry name" value="FBOX"/>
    <property type="match status" value="1"/>
</dbReference>
<name>A0ABM0NCB3_PRUMU</name>
<dbReference type="PROSITE" id="PS50181">
    <property type="entry name" value="FBOX"/>
    <property type="match status" value="1"/>
</dbReference>
<dbReference type="InterPro" id="IPR001810">
    <property type="entry name" value="F-box_dom"/>
</dbReference>